<evidence type="ECO:0000313" key="2">
    <source>
        <dbReference type="EMBL" id="RNA13494.1"/>
    </source>
</evidence>
<keyword evidence="1" id="KW-1133">Transmembrane helix</keyword>
<keyword evidence="1" id="KW-0472">Membrane</keyword>
<dbReference type="AlphaFoldDB" id="A0A3M7QQZ7"/>
<protein>
    <submittedName>
        <fullName evidence="2">Uncharacterized protein</fullName>
    </submittedName>
</protein>
<reference evidence="2 3" key="1">
    <citation type="journal article" date="2018" name="Sci. Rep.">
        <title>Genomic signatures of local adaptation to the degree of environmental predictability in rotifers.</title>
        <authorList>
            <person name="Franch-Gras L."/>
            <person name="Hahn C."/>
            <person name="Garcia-Roger E.M."/>
            <person name="Carmona M.J."/>
            <person name="Serra M."/>
            <person name="Gomez A."/>
        </authorList>
    </citation>
    <scope>NUCLEOTIDE SEQUENCE [LARGE SCALE GENOMIC DNA]</scope>
    <source>
        <strain evidence="2">HYR1</strain>
    </source>
</reference>
<proteinExistence type="predicted"/>
<sequence>MTICSFSKKNLWTIFVFLMIIIAIGAVIIGLIPIFLTINKTIRLAEPEKYQKGITDLRLLSSNIGTFTVNSGKSLEIIKNCNDSAVDLSEFGTSTNEYLKNLYGIGQTIEKVELIFSCMGGNKKMGINLKLASKKLMILSENAIDLIENYKNAAKFLKGTIELGMFIANEKSEITSK</sequence>
<dbReference type="OrthoDB" id="10617010at2759"/>
<feature type="transmembrane region" description="Helical" evidence="1">
    <location>
        <begin position="12"/>
        <end position="36"/>
    </location>
</feature>
<keyword evidence="3" id="KW-1185">Reference proteome</keyword>
<evidence type="ECO:0000256" key="1">
    <source>
        <dbReference type="SAM" id="Phobius"/>
    </source>
</evidence>
<dbReference type="Proteomes" id="UP000276133">
    <property type="component" value="Unassembled WGS sequence"/>
</dbReference>
<evidence type="ECO:0000313" key="3">
    <source>
        <dbReference type="Proteomes" id="UP000276133"/>
    </source>
</evidence>
<keyword evidence="1" id="KW-0812">Transmembrane</keyword>
<name>A0A3M7QQZ7_BRAPC</name>
<gene>
    <name evidence="2" type="ORF">BpHYR1_010295</name>
</gene>
<accession>A0A3M7QQZ7</accession>
<organism evidence="2 3">
    <name type="scientific">Brachionus plicatilis</name>
    <name type="common">Marine rotifer</name>
    <name type="synonym">Brachionus muelleri</name>
    <dbReference type="NCBI Taxonomy" id="10195"/>
    <lineage>
        <taxon>Eukaryota</taxon>
        <taxon>Metazoa</taxon>
        <taxon>Spiralia</taxon>
        <taxon>Gnathifera</taxon>
        <taxon>Rotifera</taxon>
        <taxon>Eurotatoria</taxon>
        <taxon>Monogononta</taxon>
        <taxon>Pseudotrocha</taxon>
        <taxon>Ploima</taxon>
        <taxon>Brachionidae</taxon>
        <taxon>Brachionus</taxon>
    </lineage>
</organism>
<comment type="caution">
    <text evidence="2">The sequence shown here is derived from an EMBL/GenBank/DDBJ whole genome shotgun (WGS) entry which is preliminary data.</text>
</comment>
<dbReference type="EMBL" id="REGN01005395">
    <property type="protein sequence ID" value="RNA13494.1"/>
    <property type="molecule type" value="Genomic_DNA"/>
</dbReference>